<dbReference type="Proteomes" id="UP000663193">
    <property type="component" value="Chromosome 5"/>
</dbReference>
<keyword evidence="3" id="KW-1185">Reference proteome</keyword>
<organism evidence="2 3">
    <name type="scientific">Phaeosphaeria nodorum (strain SN15 / ATCC MYA-4574 / FGSC 10173)</name>
    <name type="common">Glume blotch fungus</name>
    <name type="synonym">Parastagonospora nodorum</name>
    <dbReference type="NCBI Taxonomy" id="321614"/>
    <lineage>
        <taxon>Eukaryota</taxon>
        <taxon>Fungi</taxon>
        <taxon>Dikarya</taxon>
        <taxon>Ascomycota</taxon>
        <taxon>Pezizomycotina</taxon>
        <taxon>Dothideomycetes</taxon>
        <taxon>Pleosporomycetidae</taxon>
        <taxon>Pleosporales</taxon>
        <taxon>Pleosporineae</taxon>
        <taxon>Phaeosphaeriaceae</taxon>
        <taxon>Parastagonospora</taxon>
    </lineage>
</organism>
<feature type="chain" id="PRO_5030658806" evidence="1">
    <location>
        <begin position="27"/>
        <end position="119"/>
    </location>
</feature>
<accession>A0A7U2EWZ9</accession>
<sequence length="119" mass="13079">MVHFSKHLMVFIMALCLALQAAVVLSATINIDPGQYKANTPASIFRRAATKCYHGPKAYGCDQGSCWKKCDDNTGNGHWCWLELSAKYWVNCQKDTDCEPRWTGNKCSTGDCGACGCSC</sequence>
<keyword evidence="1" id="KW-0732">Signal</keyword>
<name>A0A7U2EWZ9_PHANO</name>
<dbReference type="AlphaFoldDB" id="A0A7U2EWZ9"/>
<dbReference type="EMBL" id="CP069027">
    <property type="protein sequence ID" value="QRC94661.1"/>
    <property type="molecule type" value="Genomic_DNA"/>
</dbReference>
<evidence type="ECO:0000313" key="3">
    <source>
        <dbReference type="Proteomes" id="UP000663193"/>
    </source>
</evidence>
<reference evidence="3" key="1">
    <citation type="journal article" date="2021" name="BMC Genomics">
        <title>Chromosome-level genome assembly and manually-curated proteome of model necrotroph Parastagonospora nodorum Sn15 reveals a genome-wide trove of candidate effector homologs, and redundancy of virulence-related functions within an accessory chromosome.</title>
        <authorList>
            <person name="Bertazzoni S."/>
            <person name="Jones D.A.B."/>
            <person name="Phan H.T."/>
            <person name="Tan K.-C."/>
            <person name="Hane J.K."/>
        </authorList>
    </citation>
    <scope>NUCLEOTIDE SEQUENCE [LARGE SCALE GENOMIC DNA]</scope>
    <source>
        <strain evidence="3">SN15 / ATCC MYA-4574 / FGSC 10173)</strain>
    </source>
</reference>
<feature type="signal peptide" evidence="1">
    <location>
        <begin position="1"/>
        <end position="26"/>
    </location>
</feature>
<evidence type="ECO:0000256" key="1">
    <source>
        <dbReference type="SAM" id="SignalP"/>
    </source>
</evidence>
<evidence type="ECO:0000313" key="2">
    <source>
        <dbReference type="EMBL" id="QRC94661.1"/>
    </source>
</evidence>
<protein>
    <submittedName>
        <fullName evidence="2">Uncharacterized protein</fullName>
    </submittedName>
</protein>
<gene>
    <name evidence="2" type="ORF">JI435_148260</name>
</gene>
<proteinExistence type="predicted"/>
<dbReference type="OrthoDB" id="3660930at2759"/>
<dbReference type="VEuPathDB" id="FungiDB:JI435_148260"/>